<feature type="repeat" description="Solcar" evidence="9">
    <location>
        <begin position="51"/>
        <end position="161"/>
    </location>
</feature>
<reference evidence="12" key="1">
    <citation type="submission" date="2020-11" db="EMBL/GenBank/DDBJ databases">
        <authorList>
            <person name="Tran Van P."/>
        </authorList>
    </citation>
    <scope>NUCLEOTIDE SEQUENCE</scope>
</reference>
<organism evidence="12">
    <name type="scientific">Medioppia subpectinata</name>
    <dbReference type="NCBI Taxonomy" id="1979941"/>
    <lineage>
        <taxon>Eukaryota</taxon>
        <taxon>Metazoa</taxon>
        <taxon>Ecdysozoa</taxon>
        <taxon>Arthropoda</taxon>
        <taxon>Chelicerata</taxon>
        <taxon>Arachnida</taxon>
        <taxon>Acari</taxon>
        <taxon>Acariformes</taxon>
        <taxon>Sarcoptiformes</taxon>
        <taxon>Oribatida</taxon>
        <taxon>Brachypylina</taxon>
        <taxon>Oppioidea</taxon>
        <taxon>Oppiidae</taxon>
        <taxon>Medioppia</taxon>
    </lineage>
</organism>
<evidence type="ECO:0000256" key="1">
    <source>
        <dbReference type="ARBA" id="ARBA00004225"/>
    </source>
</evidence>
<dbReference type="PROSITE" id="PS50097">
    <property type="entry name" value="BTB"/>
    <property type="match status" value="1"/>
</dbReference>
<dbReference type="SUPFAM" id="SSF103506">
    <property type="entry name" value="Mitochondrial carrier"/>
    <property type="match status" value="1"/>
</dbReference>
<dbReference type="GO" id="GO:1990575">
    <property type="term" value="P:mitochondrial L-ornithine transmembrane transport"/>
    <property type="evidence" value="ECO:0007669"/>
    <property type="project" value="TreeGrafter"/>
</dbReference>
<dbReference type="PROSITE" id="PS50920">
    <property type="entry name" value="SOLCAR"/>
    <property type="match status" value="2"/>
</dbReference>
<proteinExistence type="inferred from homology"/>
<dbReference type="EMBL" id="OC855360">
    <property type="protein sequence ID" value="CAD7621849.1"/>
    <property type="molecule type" value="Genomic_DNA"/>
</dbReference>
<name>A0A7R9KHH0_9ACAR</name>
<dbReference type="AlphaFoldDB" id="A0A7R9KHH0"/>
<dbReference type="InterPro" id="IPR000210">
    <property type="entry name" value="BTB/POZ_dom"/>
</dbReference>
<sequence>MKIVVKEGFVKGLYVGVRPALIGDILEKSVLFFAYDVCQQCVSYFRGSDQLTTFDKALSGFYASFFSCMVCSPPELIKVKLQALRETGVNTNISSVQMTRQILREEGVHRFLSLICDTISQIQNSLSAGIVGLYRGLALTLIREMPGYFFYFGGYELAKQTMSSNAPPYQSQELGFAKTTIAGGIGGVCFWTSMFPFDVIKSRVQIGSGAVPKMASVFVDIVRTEGFRGLYSGLWPTLLRAFPTHAALFLAYEYSKQTVPRVPALRDVLRLKSDVFRAMFSGEFTESQQKEIRIEDITVSAFKTMIQFLYTDRLVLADERDFGLIGDALQCADKYRALRLMDAIGQHLSAAMTVQNVESVAKMAFGYRMDSLIDSVKEMFDKHFDQILRKEQKVLNKLNDTTNNLWLEVMTKNLLRTQEYSGNNRVVVKRRRINDYFDFFSNDY</sequence>
<dbReference type="Pfam" id="PF00153">
    <property type="entry name" value="Mito_carr"/>
    <property type="match status" value="3"/>
</dbReference>
<dbReference type="EMBL" id="CAJPIZ010000785">
    <property type="protein sequence ID" value="CAG2102279.1"/>
    <property type="molecule type" value="Genomic_DNA"/>
</dbReference>
<dbReference type="Proteomes" id="UP000759131">
    <property type="component" value="Unassembled WGS sequence"/>
</dbReference>
<evidence type="ECO:0000256" key="10">
    <source>
        <dbReference type="RuleBase" id="RU000488"/>
    </source>
</evidence>
<evidence type="ECO:0000256" key="6">
    <source>
        <dbReference type="ARBA" id="ARBA00022989"/>
    </source>
</evidence>
<dbReference type="PANTHER" id="PTHR45624:SF12">
    <property type="entry name" value="MITOCHONDRIAL ORNITHINE TRANSPORTER 1"/>
    <property type="match status" value="1"/>
</dbReference>
<dbReference type="InterPro" id="IPR050567">
    <property type="entry name" value="Mitochondrial_Carrier"/>
</dbReference>
<keyword evidence="6" id="KW-1133">Transmembrane helix</keyword>
<evidence type="ECO:0000256" key="2">
    <source>
        <dbReference type="ARBA" id="ARBA00006375"/>
    </source>
</evidence>
<dbReference type="GO" id="GO:0031966">
    <property type="term" value="C:mitochondrial membrane"/>
    <property type="evidence" value="ECO:0007669"/>
    <property type="project" value="UniProtKB-SubCell"/>
</dbReference>
<evidence type="ECO:0000313" key="13">
    <source>
        <dbReference type="Proteomes" id="UP000759131"/>
    </source>
</evidence>
<dbReference type="InterPro" id="IPR023395">
    <property type="entry name" value="MCP_dom_sf"/>
</dbReference>
<keyword evidence="4 9" id="KW-0812">Transmembrane</keyword>
<keyword evidence="5" id="KW-0677">Repeat</keyword>
<comment type="subcellular location">
    <subcellularLocation>
        <location evidence="1">Mitochondrion membrane</location>
        <topology evidence="1">Multi-pass membrane protein</topology>
    </subcellularLocation>
</comment>
<evidence type="ECO:0000256" key="5">
    <source>
        <dbReference type="ARBA" id="ARBA00022737"/>
    </source>
</evidence>
<dbReference type="GO" id="GO:0000064">
    <property type="term" value="F:L-ornithine transmembrane transporter activity"/>
    <property type="evidence" value="ECO:0007669"/>
    <property type="project" value="TreeGrafter"/>
</dbReference>
<comment type="similarity">
    <text evidence="2 10">Belongs to the mitochondrial carrier (TC 2.A.29) family.</text>
</comment>
<dbReference type="SUPFAM" id="SSF54695">
    <property type="entry name" value="POZ domain"/>
    <property type="match status" value="1"/>
</dbReference>
<dbReference type="Gene3D" id="3.30.710.10">
    <property type="entry name" value="Potassium Channel Kv1.1, Chain A"/>
    <property type="match status" value="1"/>
</dbReference>
<protein>
    <recommendedName>
        <fullName evidence="11">BTB domain-containing protein</fullName>
    </recommendedName>
</protein>
<dbReference type="Gene3D" id="1.50.40.10">
    <property type="entry name" value="Mitochondrial carrier domain"/>
    <property type="match status" value="1"/>
</dbReference>
<evidence type="ECO:0000256" key="3">
    <source>
        <dbReference type="ARBA" id="ARBA00022448"/>
    </source>
</evidence>
<dbReference type="SMART" id="SM00225">
    <property type="entry name" value="BTB"/>
    <property type="match status" value="1"/>
</dbReference>
<feature type="domain" description="BTB" evidence="11">
    <location>
        <begin position="244"/>
        <end position="318"/>
    </location>
</feature>
<evidence type="ECO:0000259" key="11">
    <source>
        <dbReference type="PROSITE" id="PS50097"/>
    </source>
</evidence>
<gene>
    <name evidence="12" type="ORF">OSB1V03_LOCUS2319</name>
</gene>
<feature type="repeat" description="Solcar" evidence="9">
    <location>
        <begin position="174"/>
        <end position="258"/>
    </location>
</feature>
<keyword evidence="8 9" id="KW-0472">Membrane</keyword>
<keyword evidence="7" id="KW-0496">Mitochondrion</keyword>
<accession>A0A7R9KHH0</accession>
<evidence type="ECO:0000256" key="4">
    <source>
        <dbReference type="ARBA" id="ARBA00022692"/>
    </source>
</evidence>
<evidence type="ECO:0000256" key="7">
    <source>
        <dbReference type="ARBA" id="ARBA00023128"/>
    </source>
</evidence>
<evidence type="ECO:0000256" key="9">
    <source>
        <dbReference type="PROSITE-ProRule" id="PRU00282"/>
    </source>
</evidence>
<evidence type="ECO:0000256" key="8">
    <source>
        <dbReference type="ARBA" id="ARBA00023136"/>
    </source>
</evidence>
<dbReference type="InterPro" id="IPR018108">
    <property type="entry name" value="MCP_transmembrane"/>
</dbReference>
<dbReference type="PANTHER" id="PTHR45624">
    <property type="entry name" value="MITOCHONDRIAL BASIC AMINO ACIDS TRANSPORTER-RELATED"/>
    <property type="match status" value="1"/>
</dbReference>
<keyword evidence="3 10" id="KW-0813">Transport</keyword>
<dbReference type="Pfam" id="PF00651">
    <property type="entry name" value="BTB"/>
    <property type="match status" value="1"/>
</dbReference>
<dbReference type="InterPro" id="IPR011333">
    <property type="entry name" value="SKP1/BTB/POZ_sf"/>
</dbReference>
<evidence type="ECO:0000313" key="12">
    <source>
        <dbReference type="EMBL" id="CAD7621849.1"/>
    </source>
</evidence>
<dbReference type="OrthoDB" id="409586at2759"/>
<keyword evidence="13" id="KW-1185">Reference proteome</keyword>